<dbReference type="EMBL" id="NBIV01000011">
    <property type="protein sequence ID" value="PXF48845.1"/>
    <property type="molecule type" value="Genomic_DNA"/>
</dbReference>
<evidence type="ECO:0000256" key="4">
    <source>
        <dbReference type="ARBA" id="ARBA00022729"/>
    </source>
</evidence>
<dbReference type="PANTHER" id="PTHR13460:SF0">
    <property type="entry name" value="MALECTIN"/>
    <property type="match status" value="1"/>
</dbReference>
<dbReference type="Proteomes" id="UP000247409">
    <property type="component" value="Unassembled WGS sequence"/>
</dbReference>
<keyword evidence="9" id="KW-0119">Carbohydrate metabolism</keyword>
<comment type="caution">
    <text evidence="13">The sequence shown here is derived from an EMBL/GenBank/DDBJ whole genome shotgun (WGS) entry which is preliminary data.</text>
</comment>
<feature type="signal peptide" evidence="11">
    <location>
        <begin position="1"/>
        <end position="19"/>
    </location>
</feature>
<feature type="chain" id="PRO_5016060746" description="Malectin domain-containing protein" evidence="11">
    <location>
        <begin position="20"/>
        <end position="211"/>
    </location>
</feature>
<keyword evidence="7" id="KW-0472">Membrane</keyword>
<dbReference type="InterPro" id="IPR039155">
    <property type="entry name" value="MLEC"/>
</dbReference>
<keyword evidence="5" id="KW-0256">Endoplasmic reticulum</keyword>
<dbReference type="STRING" id="448386.A0A2V3J379"/>
<comment type="subcellular location">
    <subcellularLocation>
        <location evidence="1">Endoplasmic reticulum membrane</location>
        <topology evidence="1">Single-pass type I membrane protein</topology>
    </subcellularLocation>
</comment>
<evidence type="ECO:0000256" key="9">
    <source>
        <dbReference type="ARBA" id="ARBA00023277"/>
    </source>
</evidence>
<evidence type="ECO:0000256" key="3">
    <source>
        <dbReference type="ARBA" id="ARBA00022692"/>
    </source>
</evidence>
<feature type="region of interest" description="Disordered" evidence="10">
    <location>
        <begin position="189"/>
        <end position="211"/>
    </location>
</feature>
<evidence type="ECO:0000256" key="10">
    <source>
        <dbReference type="SAM" id="MobiDB-lite"/>
    </source>
</evidence>
<reference evidence="13 14" key="1">
    <citation type="journal article" date="2018" name="Mol. Biol. Evol.">
        <title>Analysis of the draft genome of the red seaweed Gracilariopsis chorda provides insights into genome size evolution in Rhodophyta.</title>
        <authorList>
            <person name="Lee J."/>
            <person name="Yang E.C."/>
            <person name="Graf L."/>
            <person name="Yang J.H."/>
            <person name="Qiu H."/>
            <person name="Zel Zion U."/>
            <person name="Chan C.X."/>
            <person name="Stephens T.G."/>
            <person name="Weber A.P.M."/>
            <person name="Boo G.H."/>
            <person name="Boo S.M."/>
            <person name="Kim K.M."/>
            <person name="Shin Y."/>
            <person name="Jung M."/>
            <person name="Lee S.J."/>
            <person name="Yim H.S."/>
            <person name="Lee J.H."/>
            <person name="Bhattacharya D."/>
            <person name="Yoon H.S."/>
        </authorList>
    </citation>
    <scope>NUCLEOTIDE SEQUENCE [LARGE SCALE GENOMIC DNA]</scope>
    <source>
        <strain evidence="13 14">SKKU-2015</strain>
        <tissue evidence="13">Whole body</tissue>
    </source>
</reference>
<dbReference type="Pfam" id="PF11721">
    <property type="entry name" value="Malectin"/>
    <property type="match status" value="1"/>
</dbReference>
<organism evidence="13 14">
    <name type="scientific">Gracilariopsis chorda</name>
    <dbReference type="NCBI Taxonomy" id="448386"/>
    <lineage>
        <taxon>Eukaryota</taxon>
        <taxon>Rhodophyta</taxon>
        <taxon>Florideophyceae</taxon>
        <taxon>Rhodymeniophycidae</taxon>
        <taxon>Gracilariales</taxon>
        <taxon>Gracilariaceae</taxon>
        <taxon>Gracilariopsis</taxon>
    </lineage>
</organism>
<protein>
    <recommendedName>
        <fullName evidence="12">Malectin domain-containing protein</fullName>
    </recommendedName>
</protein>
<dbReference type="GO" id="GO:0005789">
    <property type="term" value="C:endoplasmic reticulum membrane"/>
    <property type="evidence" value="ECO:0007669"/>
    <property type="project" value="UniProtKB-SubCell"/>
</dbReference>
<evidence type="ECO:0000256" key="11">
    <source>
        <dbReference type="SAM" id="SignalP"/>
    </source>
</evidence>
<evidence type="ECO:0000256" key="5">
    <source>
        <dbReference type="ARBA" id="ARBA00022824"/>
    </source>
</evidence>
<name>A0A2V3J379_9FLOR</name>
<keyword evidence="4 11" id="KW-0732">Signal</keyword>
<gene>
    <name evidence="13" type="ORF">BWQ96_01401</name>
</gene>
<comment type="similarity">
    <text evidence="2">Belongs to the malectin family.</text>
</comment>
<dbReference type="GO" id="GO:0030246">
    <property type="term" value="F:carbohydrate binding"/>
    <property type="evidence" value="ECO:0007669"/>
    <property type="project" value="InterPro"/>
</dbReference>
<keyword evidence="14" id="KW-1185">Reference proteome</keyword>
<keyword evidence="8" id="KW-0325">Glycoprotein</keyword>
<accession>A0A2V3J379</accession>
<evidence type="ECO:0000313" key="14">
    <source>
        <dbReference type="Proteomes" id="UP000247409"/>
    </source>
</evidence>
<proteinExistence type="inferred from homology"/>
<evidence type="ECO:0000256" key="6">
    <source>
        <dbReference type="ARBA" id="ARBA00022989"/>
    </source>
</evidence>
<evidence type="ECO:0000256" key="2">
    <source>
        <dbReference type="ARBA" id="ARBA00009141"/>
    </source>
</evidence>
<evidence type="ECO:0000256" key="8">
    <source>
        <dbReference type="ARBA" id="ARBA00023180"/>
    </source>
</evidence>
<dbReference type="InterPro" id="IPR021720">
    <property type="entry name" value="Malectin_dom"/>
</dbReference>
<dbReference type="AlphaFoldDB" id="A0A2V3J379"/>
<dbReference type="Gene3D" id="2.60.120.430">
    <property type="entry name" value="Galactose-binding lectin"/>
    <property type="match status" value="1"/>
</dbReference>
<evidence type="ECO:0000259" key="12">
    <source>
        <dbReference type="Pfam" id="PF11721"/>
    </source>
</evidence>
<keyword evidence="3" id="KW-0812">Transmembrane</keyword>
<keyword evidence="6" id="KW-1133">Transmembrane helix</keyword>
<evidence type="ECO:0000313" key="13">
    <source>
        <dbReference type="EMBL" id="PXF48845.1"/>
    </source>
</evidence>
<dbReference type="PANTHER" id="PTHR13460">
    <property type="match status" value="1"/>
</dbReference>
<evidence type="ECO:0000256" key="1">
    <source>
        <dbReference type="ARBA" id="ARBA00004115"/>
    </source>
</evidence>
<evidence type="ECO:0000256" key="7">
    <source>
        <dbReference type="ARBA" id="ARBA00023136"/>
    </source>
</evidence>
<feature type="domain" description="Malectin" evidence="12">
    <location>
        <begin position="56"/>
        <end position="158"/>
    </location>
</feature>
<dbReference type="OrthoDB" id="3852at2759"/>
<sequence length="211" mass="22553">MKIAIVVYLLLAIVSSGFAQTGNKKIVLKVNLGGGPVNDFIGEEQLMDMEAFAKNVARVPIANTDQQQVFQSQRFSREGDFTMRVPVPDGIYSVTLLFSETYQKACAPGGRVFDVSLGTPVSGVSRVIENFDVFQAAGCASAYGQKFDKVPSKEGIVVHLTRKAQHPALCGFIVEGFPAPKGDGSEYKAIDRSTPDQNAGGMNGDAAPLMS</sequence>